<dbReference type="InterPro" id="IPR019554">
    <property type="entry name" value="Soluble_ligand-bd"/>
</dbReference>
<evidence type="ECO:0000313" key="8">
    <source>
        <dbReference type="EMBL" id="OCX18822.1"/>
    </source>
</evidence>
<feature type="signal peptide" evidence="4">
    <location>
        <begin position="1"/>
        <end position="19"/>
    </location>
</feature>
<name>A0A1C2DVN5_9HYPH</name>
<protein>
    <submittedName>
        <fullName evidence="8">Uncharacterized protein</fullName>
    </submittedName>
</protein>
<feature type="coiled-coil region" evidence="2">
    <location>
        <begin position="294"/>
        <end position="343"/>
    </location>
</feature>
<reference evidence="8 9" key="1">
    <citation type="submission" date="2016-08" db="EMBL/GenBank/DDBJ databases">
        <title>Whole genome sequence of Mesorhizobium sp. strain UASWS1009 isolated from industrial sewage.</title>
        <authorList>
            <person name="Crovadore J."/>
            <person name="Calmin G."/>
            <person name="Chablais R."/>
            <person name="Cochard B."/>
            <person name="Lefort F."/>
        </authorList>
    </citation>
    <scope>NUCLEOTIDE SEQUENCE [LARGE SCALE GENOMIC DNA]</scope>
    <source>
        <strain evidence="8 9">UASWS1009</strain>
    </source>
</reference>
<comment type="caution">
    <text evidence="8">The sequence shown here is derived from an EMBL/GenBank/DDBJ whole genome shotgun (WGS) entry which is preliminary data.</text>
</comment>
<sequence length="424" mass="45483">MAIALLACSAAALPTSALADGTPLPPQTRLRVTVLQWMPVKGVYENWTALGGEFVVSDAGTITLPVVGTIPVQDLDNAALADEVADRIQKKTGLVNKPDTTVEVVEFPPIYVVGGVNKPGEYKFRTGLTVLQAVALGGGQVQPSPDASKNEIQLVGTLQGIQVEMLRSEARIARLQAETIGATTIDFPAMHAGVDSALAAQVYGQEKIIFAARANELDRQTKSLSDLRELFTAEINVLEEKNKSADLGIAAAERELNNVKTLVDKGLAIASRQSDLERALADYRGQRLDQVTAIMRARQNITEATRSLEGLHDKQKTDVASEMQSEQANLDQLKLKRDTSQRLLLDQLAQKNRPPPAGDAGQVTYTIKRHDQGSENVFDAAESTLLMPSDVVEVHLPKAPVPAGLSDASNDAVPEKTSATEASQ</sequence>
<feature type="domain" description="Polysaccharide export protein N-terminal" evidence="5">
    <location>
        <begin position="26"/>
        <end position="104"/>
    </location>
</feature>
<evidence type="ECO:0000259" key="7">
    <source>
        <dbReference type="Pfam" id="PF25994"/>
    </source>
</evidence>
<evidence type="ECO:0000313" key="9">
    <source>
        <dbReference type="Proteomes" id="UP000094412"/>
    </source>
</evidence>
<keyword evidence="9" id="KW-1185">Reference proteome</keyword>
<gene>
    <name evidence="8" type="ORF">QV13_11355</name>
</gene>
<feature type="chain" id="PRO_5008659881" evidence="4">
    <location>
        <begin position="20"/>
        <end position="424"/>
    </location>
</feature>
<dbReference type="Proteomes" id="UP000094412">
    <property type="component" value="Unassembled WGS sequence"/>
</dbReference>
<keyword evidence="2" id="KW-0175">Coiled coil</keyword>
<dbReference type="InterPro" id="IPR003715">
    <property type="entry name" value="Poly_export_N"/>
</dbReference>
<dbReference type="InterPro" id="IPR049712">
    <property type="entry name" value="Poly_export"/>
</dbReference>
<dbReference type="InterPro" id="IPR058781">
    <property type="entry name" value="HH_AprE-like"/>
</dbReference>
<feature type="domain" description="Soluble ligand binding" evidence="6">
    <location>
        <begin position="110"/>
        <end position="139"/>
    </location>
</feature>
<dbReference type="RefSeq" id="WP_024924898.1">
    <property type="nucleotide sequence ID" value="NZ_MDEO01000031.1"/>
</dbReference>
<accession>A0A1C2DVN5</accession>
<dbReference type="PANTHER" id="PTHR33619">
    <property type="entry name" value="POLYSACCHARIDE EXPORT PROTEIN GFCE-RELATED"/>
    <property type="match status" value="1"/>
</dbReference>
<organism evidence="8 9">
    <name type="scientific">Mesorhizobium hungaricum</name>
    <dbReference type="NCBI Taxonomy" id="1566387"/>
    <lineage>
        <taxon>Bacteria</taxon>
        <taxon>Pseudomonadati</taxon>
        <taxon>Pseudomonadota</taxon>
        <taxon>Alphaproteobacteria</taxon>
        <taxon>Hyphomicrobiales</taxon>
        <taxon>Phyllobacteriaceae</taxon>
        <taxon>Mesorhizobium</taxon>
    </lineage>
</organism>
<feature type="region of interest" description="Disordered" evidence="3">
    <location>
        <begin position="400"/>
        <end position="424"/>
    </location>
</feature>
<feature type="domain" description="AprE-like long alpha-helical hairpin" evidence="7">
    <location>
        <begin position="158"/>
        <end position="340"/>
    </location>
</feature>
<evidence type="ECO:0000259" key="5">
    <source>
        <dbReference type="Pfam" id="PF02563"/>
    </source>
</evidence>
<dbReference type="GO" id="GO:0015159">
    <property type="term" value="F:polysaccharide transmembrane transporter activity"/>
    <property type="evidence" value="ECO:0007669"/>
    <property type="project" value="InterPro"/>
</dbReference>
<dbReference type="Gene3D" id="3.30.1950.10">
    <property type="entry name" value="wza like domain"/>
    <property type="match status" value="1"/>
</dbReference>
<evidence type="ECO:0000256" key="2">
    <source>
        <dbReference type="SAM" id="Coils"/>
    </source>
</evidence>
<evidence type="ECO:0000256" key="1">
    <source>
        <dbReference type="ARBA" id="ARBA00022729"/>
    </source>
</evidence>
<dbReference type="EMBL" id="MDEO01000031">
    <property type="protein sequence ID" value="OCX18822.1"/>
    <property type="molecule type" value="Genomic_DNA"/>
</dbReference>
<dbReference type="Pfam" id="PF10531">
    <property type="entry name" value="SLBB"/>
    <property type="match status" value="1"/>
</dbReference>
<proteinExistence type="predicted"/>
<dbReference type="STRING" id="1566387.QV13_11355"/>
<dbReference type="Pfam" id="PF25994">
    <property type="entry name" value="HH_AprE"/>
    <property type="match status" value="1"/>
</dbReference>
<dbReference type="PANTHER" id="PTHR33619:SF3">
    <property type="entry name" value="POLYSACCHARIDE EXPORT PROTEIN GFCE-RELATED"/>
    <property type="match status" value="1"/>
</dbReference>
<evidence type="ECO:0000256" key="3">
    <source>
        <dbReference type="SAM" id="MobiDB-lite"/>
    </source>
</evidence>
<dbReference type="AlphaFoldDB" id="A0A1C2DVN5"/>
<evidence type="ECO:0000256" key="4">
    <source>
        <dbReference type="SAM" id="SignalP"/>
    </source>
</evidence>
<dbReference type="Pfam" id="PF02563">
    <property type="entry name" value="Poly_export"/>
    <property type="match status" value="1"/>
</dbReference>
<keyword evidence="1 4" id="KW-0732">Signal</keyword>
<evidence type="ECO:0000259" key="6">
    <source>
        <dbReference type="Pfam" id="PF10531"/>
    </source>
</evidence>